<gene>
    <name evidence="2" type="ORF">MAPG_11738</name>
</gene>
<evidence type="ECO:0000313" key="2">
    <source>
        <dbReference type="EMBL" id="KLU92816.1"/>
    </source>
</evidence>
<dbReference type="AlphaFoldDB" id="A0A0C4EG24"/>
<sequence>MSDDANSHGGESRPRSPPADLQKMAAGLEMIIRELGRFAKHQHQSVSRQKLASILQPMFDDLRSSIDQELKEMEVRITQNVANAIIARTLDIPVHSVGDRRHASGTEHGGAVDEQQ</sequence>
<reference evidence="3" key="4">
    <citation type="journal article" date="2015" name="G3 (Bethesda)">
        <title>Genome sequences of three phytopathogenic species of the Magnaporthaceae family of fungi.</title>
        <authorList>
            <person name="Okagaki L.H."/>
            <person name="Nunes C.C."/>
            <person name="Sailsbery J."/>
            <person name="Clay B."/>
            <person name="Brown D."/>
            <person name="John T."/>
            <person name="Oh Y."/>
            <person name="Young N."/>
            <person name="Fitzgerald M."/>
            <person name="Haas B.J."/>
            <person name="Zeng Q."/>
            <person name="Young S."/>
            <person name="Adiconis X."/>
            <person name="Fan L."/>
            <person name="Levin J.Z."/>
            <person name="Mitchell T.K."/>
            <person name="Okubara P.A."/>
            <person name="Farman M.L."/>
            <person name="Kohn L.M."/>
            <person name="Birren B."/>
            <person name="Ma L.-J."/>
            <person name="Dean R.A."/>
        </authorList>
    </citation>
    <scope>NUCLEOTIDE SEQUENCE</scope>
    <source>
        <strain evidence="3">ATCC 64411 / 73-15</strain>
    </source>
</reference>
<evidence type="ECO:0000256" key="1">
    <source>
        <dbReference type="SAM" id="MobiDB-lite"/>
    </source>
</evidence>
<feature type="region of interest" description="Disordered" evidence="1">
    <location>
        <begin position="1"/>
        <end position="21"/>
    </location>
</feature>
<proteinExistence type="predicted"/>
<reference evidence="4" key="1">
    <citation type="submission" date="2010-05" db="EMBL/GenBank/DDBJ databases">
        <title>The genome sequence of Magnaporthe poae strain ATCC 64411.</title>
        <authorList>
            <person name="Ma L.-J."/>
            <person name="Dead R."/>
            <person name="Young S."/>
            <person name="Zeng Q."/>
            <person name="Koehrsen M."/>
            <person name="Alvarado L."/>
            <person name="Berlin A."/>
            <person name="Chapman S.B."/>
            <person name="Chen Z."/>
            <person name="Freedman E."/>
            <person name="Gellesch M."/>
            <person name="Goldberg J."/>
            <person name="Griggs A."/>
            <person name="Gujja S."/>
            <person name="Heilman E.R."/>
            <person name="Heiman D."/>
            <person name="Hepburn T."/>
            <person name="Howarth C."/>
            <person name="Jen D."/>
            <person name="Larson L."/>
            <person name="Mehta T."/>
            <person name="Neiman D."/>
            <person name="Pearson M."/>
            <person name="Roberts A."/>
            <person name="Saif S."/>
            <person name="Shea T."/>
            <person name="Shenoy N."/>
            <person name="Sisk P."/>
            <person name="Stolte C."/>
            <person name="Sykes S."/>
            <person name="Walk T."/>
            <person name="White J."/>
            <person name="Yandava C."/>
            <person name="Haas B."/>
            <person name="Nusbaum C."/>
            <person name="Birren B."/>
        </authorList>
    </citation>
    <scope>NUCLEOTIDE SEQUENCE [LARGE SCALE GENOMIC DNA]</scope>
    <source>
        <strain evidence="4">ATCC 64411 / 73-15</strain>
    </source>
</reference>
<dbReference type="EMBL" id="GL876995">
    <property type="protein sequence ID" value="KLU92816.1"/>
    <property type="molecule type" value="Genomic_DNA"/>
</dbReference>
<name>A0A0C4EG24_MAGP6</name>
<dbReference type="VEuPathDB" id="FungiDB:MAPG_11738"/>
<accession>A0A0C4EG24</accession>
<feature type="region of interest" description="Disordered" evidence="1">
    <location>
        <begin position="97"/>
        <end position="116"/>
    </location>
</feature>
<keyword evidence="4" id="KW-1185">Reference proteome</keyword>
<evidence type="ECO:0000313" key="4">
    <source>
        <dbReference type="Proteomes" id="UP000011715"/>
    </source>
</evidence>
<evidence type="ECO:0000313" key="3">
    <source>
        <dbReference type="EnsemblFungi" id="MAPG_11738T0"/>
    </source>
</evidence>
<protein>
    <submittedName>
        <fullName evidence="2 3">Uncharacterized protein</fullName>
    </submittedName>
</protein>
<dbReference type="EMBL" id="ADBL01002918">
    <property type="status" value="NOT_ANNOTATED_CDS"/>
    <property type="molecule type" value="Genomic_DNA"/>
</dbReference>
<reference evidence="3" key="5">
    <citation type="submission" date="2015-06" db="UniProtKB">
        <authorList>
            <consortium name="EnsemblFungi"/>
        </authorList>
    </citation>
    <scope>IDENTIFICATION</scope>
    <source>
        <strain evidence="3">ATCC 64411</strain>
    </source>
</reference>
<organism evidence="3 4">
    <name type="scientific">Magnaporthiopsis poae (strain ATCC 64411 / 73-15)</name>
    <name type="common">Kentucky bluegrass fungus</name>
    <name type="synonym">Magnaporthe poae</name>
    <dbReference type="NCBI Taxonomy" id="644358"/>
    <lineage>
        <taxon>Eukaryota</taxon>
        <taxon>Fungi</taxon>
        <taxon>Dikarya</taxon>
        <taxon>Ascomycota</taxon>
        <taxon>Pezizomycotina</taxon>
        <taxon>Sordariomycetes</taxon>
        <taxon>Sordariomycetidae</taxon>
        <taxon>Magnaporthales</taxon>
        <taxon>Magnaporthaceae</taxon>
        <taxon>Magnaporthiopsis</taxon>
    </lineage>
</organism>
<reference evidence="2" key="3">
    <citation type="submission" date="2011-03" db="EMBL/GenBank/DDBJ databases">
        <title>Annotation of Magnaporthe poae ATCC 64411.</title>
        <authorList>
            <person name="Ma L.-J."/>
            <person name="Dead R."/>
            <person name="Young S.K."/>
            <person name="Zeng Q."/>
            <person name="Gargeya S."/>
            <person name="Fitzgerald M."/>
            <person name="Haas B."/>
            <person name="Abouelleil A."/>
            <person name="Alvarado L."/>
            <person name="Arachchi H.M."/>
            <person name="Berlin A."/>
            <person name="Brown A."/>
            <person name="Chapman S.B."/>
            <person name="Chen Z."/>
            <person name="Dunbar C."/>
            <person name="Freedman E."/>
            <person name="Gearin G."/>
            <person name="Gellesch M."/>
            <person name="Goldberg J."/>
            <person name="Griggs A."/>
            <person name="Gujja S."/>
            <person name="Heiman D."/>
            <person name="Howarth C."/>
            <person name="Larson L."/>
            <person name="Lui A."/>
            <person name="MacDonald P.J.P."/>
            <person name="Mehta T."/>
            <person name="Montmayeur A."/>
            <person name="Murphy C."/>
            <person name="Neiman D."/>
            <person name="Pearson M."/>
            <person name="Priest M."/>
            <person name="Roberts A."/>
            <person name="Saif S."/>
            <person name="Shea T."/>
            <person name="Shenoy N."/>
            <person name="Sisk P."/>
            <person name="Stolte C."/>
            <person name="Sykes S."/>
            <person name="Yandava C."/>
            <person name="Wortman J."/>
            <person name="Nusbaum C."/>
            <person name="Birren B."/>
        </authorList>
    </citation>
    <scope>NUCLEOTIDE SEQUENCE</scope>
    <source>
        <strain evidence="2">ATCC 64411</strain>
    </source>
</reference>
<reference evidence="2" key="2">
    <citation type="submission" date="2010-05" db="EMBL/GenBank/DDBJ databases">
        <title>The Genome Sequence of Magnaporthe poae strain ATCC 64411.</title>
        <authorList>
            <consortium name="The Broad Institute Genome Sequencing Platform"/>
            <consortium name="Broad Institute Genome Sequencing Center for Infectious Disease"/>
            <person name="Ma L.-J."/>
            <person name="Dead R."/>
            <person name="Young S."/>
            <person name="Zeng Q."/>
            <person name="Koehrsen M."/>
            <person name="Alvarado L."/>
            <person name="Berlin A."/>
            <person name="Chapman S.B."/>
            <person name="Chen Z."/>
            <person name="Freedman E."/>
            <person name="Gellesch M."/>
            <person name="Goldberg J."/>
            <person name="Griggs A."/>
            <person name="Gujja S."/>
            <person name="Heilman E.R."/>
            <person name="Heiman D."/>
            <person name="Hepburn T."/>
            <person name="Howarth C."/>
            <person name="Jen D."/>
            <person name="Larson L."/>
            <person name="Mehta T."/>
            <person name="Neiman D."/>
            <person name="Pearson M."/>
            <person name="Roberts A."/>
            <person name="Saif S."/>
            <person name="Shea T."/>
            <person name="Shenoy N."/>
            <person name="Sisk P."/>
            <person name="Stolte C."/>
            <person name="Sykes S."/>
            <person name="Walk T."/>
            <person name="White J."/>
            <person name="Yandava C."/>
            <person name="Haas B."/>
            <person name="Nusbaum C."/>
            <person name="Birren B."/>
        </authorList>
    </citation>
    <scope>NUCLEOTIDE SEQUENCE</scope>
    <source>
        <strain evidence="2">ATCC 64411</strain>
    </source>
</reference>
<dbReference type="Proteomes" id="UP000011715">
    <property type="component" value="Unassembled WGS sequence"/>
</dbReference>
<dbReference type="EnsemblFungi" id="MAPG_11738T0">
    <property type="protein sequence ID" value="MAPG_11738T0"/>
    <property type="gene ID" value="MAPG_11738"/>
</dbReference>